<sequence>MEAPIVTFTTAADWEKWLAKHHTQPEGVWLRIYKKASGKLSVDYQQALDEALCYGWIDGIKKSYDEESFIQKFTPRRPKSLWSEKNTQRIERLTTAGKMKPAGIREVEAAKADGRWEKAYASGSDAQVPEDFLAALKKNKKAKAFYETLNKQNQYAIYHRLHTASKPETRAKRLAAIIEKLEKQEKFH</sequence>
<reference evidence="2" key="1">
    <citation type="submission" date="2016-10" db="EMBL/GenBank/DDBJ databases">
        <authorList>
            <person name="Varghese N."/>
            <person name="Submissions S."/>
        </authorList>
    </citation>
    <scope>NUCLEOTIDE SEQUENCE [LARGE SCALE GENOMIC DNA]</scope>
    <source>
        <strain evidence="2">DSM 23920</strain>
    </source>
</reference>
<dbReference type="Pfam" id="PF13376">
    <property type="entry name" value="OmdA"/>
    <property type="match status" value="1"/>
</dbReference>
<accession>A0A1H4G898</accession>
<dbReference type="OrthoDB" id="9796999at2"/>
<dbReference type="AlphaFoldDB" id="A0A1H4G898"/>
<protein>
    <submittedName>
        <fullName evidence="1">Uncharacterized conserved protein YdeI, YjbR/CyaY-like superfamily, DUF1801 family</fullName>
    </submittedName>
</protein>
<dbReference type="Proteomes" id="UP000199656">
    <property type="component" value="Unassembled WGS sequence"/>
</dbReference>
<proteinExistence type="predicted"/>
<organism evidence="1 2">
    <name type="scientific">Chitinophaga terrae</name>
    <name type="common">ex Kim and Jung 2007</name>
    <dbReference type="NCBI Taxonomy" id="408074"/>
    <lineage>
        <taxon>Bacteria</taxon>
        <taxon>Pseudomonadati</taxon>
        <taxon>Bacteroidota</taxon>
        <taxon>Chitinophagia</taxon>
        <taxon>Chitinophagales</taxon>
        <taxon>Chitinophagaceae</taxon>
        <taxon>Chitinophaga</taxon>
    </lineage>
</organism>
<evidence type="ECO:0000313" key="1">
    <source>
        <dbReference type="EMBL" id="SEB05835.1"/>
    </source>
</evidence>
<evidence type="ECO:0000313" key="2">
    <source>
        <dbReference type="Proteomes" id="UP000199656"/>
    </source>
</evidence>
<keyword evidence="2" id="KW-1185">Reference proteome</keyword>
<dbReference type="RefSeq" id="WP_089765318.1">
    <property type="nucleotide sequence ID" value="NZ_BKAT01000056.1"/>
</dbReference>
<name>A0A1H4G898_9BACT</name>
<dbReference type="EMBL" id="FNRL01000034">
    <property type="protein sequence ID" value="SEB05835.1"/>
    <property type="molecule type" value="Genomic_DNA"/>
</dbReference>
<gene>
    <name evidence="1" type="ORF">SAMN05660909_05039</name>
</gene>